<dbReference type="InterPro" id="IPR018170">
    <property type="entry name" value="Aldo/ket_reductase_CS"/>
</dbReference>
<keyword evidence="3" id="KW-0560">Oxidoreductase</keyword>
<dbReference type="PANTHER" id="PTHR43827">
    <property type="entry name" value="2,5-DIKETO-D-GLUCONIC ACID REDUCTASE"/>
    <property type="match status" value="1"/>
</dbReference>
<evidence type="ECO:0000259" key="8">
    <source>
        <dbReference type="Pfam" id="PF00248"/>
    </source>
</evidence>
<dbReference type="InterPro" id="IPR023210">
    <property type="entry name" value="NADP_OxRdtase_dom"/>
</dbReference>
<feature type="binding site" evidence="5">
    <location>
        <position position="126"/>
    </location>
    <ligand>
        <name>substrate</name>
    </ligand>
</feature>
<evidence type="ECO:0000313" key="9">
    <source>
        <dbReference type="EMBL" id="ADI67861.1"/>
    </source>
</evidence>
<evidence type="ECO:0000256" key="1">
    <source>
        <dbReference type="ARBA" id="ARBA00007905"/>
    </source>
</evidence>
<dbReference type="eggNOG" id="COG0656">
    <property type="taxonomic scope" value="Bacteria"/>
</dbReference>
<feature type="compositionally biased region" description="Basic and acidic residues" evidence="7">
    <location>
        <begin position="289"/>
        <end position="298"/>
    </location>
</feature>
<sequence length="298" mass="33038">MMPSQVMVDSFGVPLLPLGGDDEGSSKPVARIPQLGFGTYKIAPENAQEIVENALEVGYRHIDTAQMYGNESEVGAALQASGIPRSQVFLTTKLNNPNHEPDIARRAFTESLQRLQTDYVDLFLIHWPMPEAYGGDYPGLWRVLQEFVAEGRARHVGVSNFEVSHLQRLLTETGIFPQVNQVEAHPWFANNAVRDFTKANGGVIEAWSPLARGRFFDTPALLETAKRLGRTPAQVVLRWAIERGDVVIPKSNHAERMRENFAVLEFELDAPARATLDSLNRGESGRTGSHPDRVNGAK</sequence>
<dbReference type="SUPFAM" id="SSF51430">
    <property type="entry name" value="NAD(P)-linked oxidoreductase"/>
    <property type="match status" value="1"/>
</dbReference>
<feature type="region of interest" description="Disordered" evidence="7">
    <location>
        <begin position="277"/>
        <end position="298"/>
    </location>
</feature>
<accession>D6ZGV3</accession>
<keyword evidence="10" id="KW-1185">Reference proteome</keyword>
<dbReference type="Pfam" id="PF00248">
    <property type="entry name" value="Aldo_ket_red"/>
    <property type="match status" value="1"/>
</dbReference>
<dbReference type="InterPro" id="IPR036812">
    <property type="entry name" value="NAD(P)_OxRdtase_dom_sf"/>
</dbReference>
<dbReference type="HOGENOM" id="CLU_023205_0_1_11"/>
<dbReference type="Proteomes" id="UP000006742">
    <property type="component" value="Chromosome"/>
</dbReference>
<name>D6ZGV3_MOBCV</name>
<gene>
    <name evidence="9" type="ordered locus">HMPREF0573_11542</name>
</gene>
<evidence type="ECO:0000256" key="4">
    <source>
        <dbReference type="PIRSR" id="PIRSR000097-1"/>
    </source>
</evidence>
<dbReference type="GeneID" id="55565643"/>
<comment type="similarity">
    <text evidence="1">Belongs to the aldo/keto reductase family.</text>
</comment>
<dbReference type="RefSeq" id="WP_013189459.1">
    <property type="nucleotide sequence ID" value="NC_014246.1"/>
</dbReference>
<evidence type="ECO:0000256" key="6">
    <source>
        <dbReference type="PIRSR" id="PIRSR000097-3"/>
    </source>
</evidence>
<organism evidence="9 10">
    <name type="scientific">Mobiluncus curtisii (strain ATCC 43063 / DSM 2711 / V125)</name>
    <name type="common">Falcivibrio vaginalis</name>
    <dbReference type="NCBI Taxonomy" id="548479"/>
    <lineage>
        <taxon>Bacteria</taxon>
        <taxon>Bacillati</taxon>
        <taxon>Actinomycetota</taxon>
        <taxon>Actinomycetes</taxon>
        <taxon>Actinomycetales</taxon>
        <taxon>Actinomycetaceae</taxon>
        <taxon>Mobiluncus</taxon>
    </lineage>
</organism>
<dbReference type="PIRSF" id="PIRSF000097">
    <property type="entry name" value="AKR"/>
    <property type="match status" value="1"/>
</dbReference>
<dbReference type="PROSITE" id="PS00062">
    <property type="entry name" value="ALDOKETO_REDUCTASE_2"/>
    <property type="match status" value="1"/>
</dbReference>
<evidence type="ECO:0000256" key="5">
    <source>
        <dbReference type="PIRSR" id="PIRSR000097-2"/>
    </source>
</evidence>
<keyword evidence="2" id="KW-0521">NADP</keyword>
<proteinExistence type="inferred from homology"/>
<dbReference type="FunFam" id="3.20.20.100:FF:000015">
    <property type="entry name" value="Oxidoreductase, aldo/keto reductase family"/>
    <property type="match status" value="1"/>
</dbReference>
<feature type="site" description="Lowers pKa of active site Tyr" evidence="6">
    <location>
        <position position="93"/>
    </location>
</feature>
<dbReference type="STRING" id="548479.HMPREF0573_11542"/>
<dbReference type="GO" id="GO:0016616">
    <property type="term" value="F:oxidoreductase activity, acting on the CH-OH group of donors, NAD or NADP as acceptor"/>
    <property type="evidence" value="ECO:0007669"/>
    <property type="project" value="UniProtKB-ARBA"/>
</dbReference>
<dbReference type="AlphaFoldDB" id="D6ZGV3"/>
<evidence type="ECO:0000256" key="2">
    <source>
        <dbReference type="ARBA" id="ARBA00022857"/>
    </source>
</evidence>
<reference evidence="10" key="1">
    <citation type="submission" date="2010-03" db="EMBL/GenBank/DDBJ databases">
        <title>Complete sequence of Mobiluncus curtisii ATCC 43063.</title>
        <authorList>
            <person name="Muzny D."/>
            <person name="Qin X."/>
            <person name="Deng J."/>
            <person name="Jiang H."/>
            <person name="Liu Y."/>
            <person name="Qu J."/>
            <person name="Song X.-Z."/>
            <person name="Zhang L."/>
            <person name="Thornton R."/>
            <person name="Coyle M."/>
            <person name="Francisco L."/>
            <person name="Jackson L."/>
            <person name="Javaid M."/>
            <person name="Korchina V."/>
            <person name="Kovar C."/>
            <person name="Mata R."/>
            <person name="Mathew T."/>
            <person name="Ngo R."/>
            <person name="Nguyen L."/>
            <person name="Nguyen N."/>
            <person name="Okwuonu G."/>
            <person name="Ongeri F."/>
            <person name="Pham C."/>
            <person name="Simmons D."/>
            <person name="Wilczek-Boney K."/>
            <person name="Hale W."/>
            <person name="Jakkamsetti A."/>
            <person name="Pham P."/>
            <person name="Ruth R."/>
            <person name="San Lucas F."/>
            <person name="Warren J."/>
            <person name="Zhang J."/>
            <person name="Zhao Z."/>
            <person name="Zhou C."/>
            <person name="Zhu D."/>
            <person name="Lee S."/>
            <person name="Bess C."/>
            <person name="Blankenburg K."/>
            <person name="Forbes L."/>
            <person name="Fu Q."/>
            <person name="Gubbala S."/>
            <person name="Hirani K."/>
            <person name="Jayaseelan J.C."/>
            <person name="Lara F."/>
            <person name="Munidasa M."/>
            <person name="Palculict T."/>
            <person name="Patil S."/>
            <person name="Pu L.-L."/>
            <person name="Saada N."/>
            <person name="Tang L."/>
            <person name="Weissenberger G."/>
            <person name="Zhu Y."/>
            <person name="Hemphill L."/>
            <person name="Shang Y."/>
            <person name="Youmans B."/>
            <person name="Ayvaz T."/>
            <person name="Ross M."/>
            <person name="Santibanez J."/>
            <person name="Aqrawi P."/>
            <person name="Gross S."/>
            <person name="Joshi V."/>
            <person name="Fowler G."/>
            <person name="Nazareth L."/>
            <person name="Reid J."/>
            <person name="Worley K."/>
            <person name="Petrosino J."/>
            <person name="Highlander S."/>
            <person name="Gibbs R."/>
            <person name="Gibbs R."/>
        </authorList>
    </citation>
    <scope>NUCLEOTIDE SEQUENCE [LARGE SCALE GENOMIC DNA]</scope>
    <source>
        <strain evidence="10">ATCC 43063 / DSM 2711 / V125</strain>
    </source>
</reference>
<feature type="active site" description="Proton donor" evidence="4">
    <location>
        <position position="68"/>
    </location>
</feature>
<dbReference type="InterPro" id="IPR020471">
    <property type="entry name" value="AKR"/>
</dbReference>
<protein>
    <submittedName>
        <fullName evidence="9">Oxidoreductase, aldo/keto reductase family protein</fullName>
    </submittedName>
</protein>
<dbReference type="PROSITE" id="PS00798">
    <property type="entry name" value="ALDOKETO_REDUCTASE_1"/>
    <property type="match status" value="1"/>
</dbReference>
<evidence type="ECO:0000256" key="3">
    <source>
        <dbReference type="ARBA" id="ARBA00023002"/>
    </source>
</evidence>
<dbReference type="Gene3D" id="3.20.20.100">
    <property type="entry name" value="NADP-dependent oxidoreductase domain"/>
    <property type="match status" value="1"/>
</dbReference>
<evidence type="ECO:0000256" key="7">
    <source>
        <dbReference type="SAM" id="MobiDB-lite"/>
    </source>
</evidence>
<dbReference type="PANTHER" id="PTHR43827:SF3">
    <property type="entry name" value="NADP-DEPENDENT OXIDOREDUCTASE DOMAIN-CONTAINING PROTEIN"/>
    <property type="match status" value="1"/>
</dbReference>
<evidence type="ECO:0000313" key="10">
    <source>
        <dbReference type="Proteomes" id="UP000006742"/>
    </source>
</evidence>
<dbReference type="CDD" id="cd19071">
    <property type="entry name" value="AKR_AKR1-5-like"/>
    <property type="match status" value="1"/>
</dbReference>
<dbReference type="KEGG" id="mcu:HMPREF0573_11542"/>
<dbReference type="EMBL" id="CP001992">
    <property type="protein sequence ID" value="ADI67861.1"/>
    <property type="molecule type" value="Genomic_DNA"/>
</dbReference>
<dbReference type="PROSITE" id="PS00063">
    <property type="entry name" value="ALDOKETO_REDUCTASE_3"/>
    <property type="match status" value="1"/>
</dbReference>
<dbReference type="PRINTS" id="PR00069">
    <property type="entry name" value="ALDKETRDTASE"/>
</dbReference>
<feature type="domain" description="NADP-dependent oxidoreductase" evidence="8">
    <location>
        <begin position="35"/>
        <end position="280"/>
    </location>
</feature>